<comment type="caution">
    <text evidence="1">The sequence shown here is derived from an EMBL/GenBank/DDBJ whole genome shotgun (WGS) entry which is preliminary data.</text>
</comment>
<organism evidence="1 2">
    <name type="scientific">Maritalea mediterranea</name>
    <dbReference type="NCBI Taxonomy" id="2909667"/>
    <lineage>
        <taxon>Bacteria</taxon>
        <taxon>Pseudomonadati</taxon>
        <taxon>Pseudomonadota</taxon>
        <taxon>Alphaproteobacteria</taxon>
        <taxon>Hyphomicrobiales</taxon>
        <taxon>Devosiaceae</taxon>
        <taxon>Maritalea</taxon>
    </lineage>
</organism>
<dbReference type="InterPro" id="IPR036388">
    <property type="entry name" value="WH-like_DNA-bd_sf"/>
</dbReference>
<evidence type="ECO:0000313" key="2">
    <source>
        <dbReference type="Proteomes" id="UP001201217"/>
    </source>
</evidence>
<dbReference type="Gene3D" id="1.10.10.10">
    <property type="entry name" value="Winged helix-like DNA-binding domain superfamily/Winged helix DNA-binding domain"/>
    <property type="match status" value="1"/>
</dbReference>
<proteinExistence type="predicted"/>
<dbReference type="Proteomes" id="UP001201217">
    <property type="component" value="Unassembled WGS sequence"/>
</dbReference>
<name>A0ABS9ECV3_9HYPH</name>
<evidence type="ECO:0000313" key="1">
    <source>
        <dbReference type="EMBL" id="MCF4099570.1"/>
    </source>
</evidence>
<sequence>MALKFEKTLSYQLMQLGAIARQESLAPLRDKGLQIGDDAVLFWLADRSRVTLEEMREGLNLPPEQFNALIDRLDGTQMLESQTDEIDGTIHLFLSVTGLELLSQIHSRLKALDKDFTAELSDHKAKKLKKLLAKINDLF</sequence>
<keyword evidence="2" id="KW-1185">Reference proteome</keyword>
<dbReference type="EMBL" id="JAKGTI010000003">
    <property type="protein sequence ID" value="MCF4099570.1"/>
    <property type="molecule type" value="Genomic_DNA"/>
</dbReference>
<dbReference type="InterPro" id="IPR036390">
    <property type="entry name" value="WH_DNA-bd_sf"/>
</dbReference>
<dbReference type="SUPFAM" id="SSF46785">
    <property type="entry name" value="Winged helix' DNA-binding domain"/>
    <property type="match status" value="1"/>
</dbReference>
<gene>
    <name evidence="1" type="ORF">L1I42_13830</name>
</gene>
<dbReference type="RefSeq" id="WP_236115260.1">
    <property type="nucleotide sequence ID" value="NZ_JAKGTI010000003.1"/>
</dbReference>
<accession>A0ABS9ECV3</accession>
<protein>
    <submittedName>
        <fullName evidence="1">MarR family winged helix-turn-helix transcriptional regulator</fullName>
    </submittedName>
</protein>
<reference evidence="1 2" key="1">
    <citation type="submission" date="2022-01" db="EMBL/GenBank/DDBJ databases">
        <title>Maritalea mediterranea sp. nov., isolated from marine plastic residues from the Malva-rosa beach (Valencia, Spain).</title>
        <authorList>
            <person name="Vidal-Verdu A."/>
            <person name="Molina-Menor E."/>
            <person name="Pascual J."/>
            <person name="Pereto J."/>
            <person name="Porcar M."/>
        </authorList>
    </citation>
    <scope>NUCLEOTIDE SEQUENCE [LARGE SCALE GENOMIC DNA]</scope>
    <source>
        <strain evidence="1 2">P4.10X</strain>
    </source>
</reference>